<gene>
    <name evidence="8" type="primary">yhjX</name>
    <name evidence="8" type="ORF">PMF13cell1_05537</name>
</gene>
<dbReference type="EMBL" id="CP035945">
    <property type="protein sequence ID" value="QBE99943.1"/>
    <property type="molecule type" value="Genomic_DNA"/>
</dbReference>
<evidence type="ECO:0000256" key="3">
    <source>
        <dbReference type="ARBA" id="ARBA00022692"/>
    </source>
</evidence>
<name>A0A4P6M8J3_9FIRM</name>
<feature type="transmembrane region" description="Helical" evidence="6">
    <location>
        <begin position="260"/>
        <end position="283"/>
    </location>
</feature>
<accession>A0A4P6M8J3</accession>
<keyword evidence="3 6" id="KW-0812">Transmembrane</keyword>
<organism evidence="8 9">
    <name type="scientific">Blautia producta</name>
    <dbReference type="NCBI Taxonomy" id="33035"/>
    <lineage>
        <taxon>Bacteria</taxon>
        <taxon>Bacillati</taxon>
        <taxon>Bacillota</taxon>
        <taxon>Clostridia</taxon>
        <taxon>Lachnospirales</taxon>
        <taxon>Lachnospiraceae</taxon>
        <taxon>Blautia</taxon>
    </lineage>
</organism>
<comment type="subcellular location">
    <subcellularLocation>
        <location evidence="1">Cell membrane</location>
        <topology evidence="1">Multi-pass membrane protein</topology>
    </subcellularLocation>
</comment>
<protein>
    <submittedName>
        <fullName evidence="8">Putative MFS-type transporter YhjX</fullName>
    </submittedName>
</protein>
<dbReference type="AlphaFoldDB" id="A0A4P6M8J3"/>
<evidence type="ECO:0000313" key="8">
    <source>
        <dbReference type="EMBL" id="QBE99943.1"/>
    </source>
</evidence>
<dbReference type="KEGG" id="bpro:PMF13cell1_05537"/>
<dbReference type="PANTHER" id="PTHR11360:SF317">
    <property type="entry name" value="MAJOR FACILITATOR SUPERFAMILY (MFS) PROFILE DOMAIN-CONTAINING PROTEIN-RELATED"/>
    <property type="match status" value="1"/>
</dbReference>
<evidence type="ECO:0000313" key="9">
    <source>
        <dbReference type="Proteomes" id="UP000289794"/>
    </source>
</evidence>
<feature type="transmembrane region" description="Helical" evidence="6">
    <location>
        <begin position="295"/>
        <end position="312"/>
    </location>
</feature>
<keyword evidence="5 6" id="KW-0472">Membrane</keyword>
<dbReference type="InterPro" id="IPR011701">
    <property type="entry name" value="MFS"/>
</dbReference>
<dbReference type="InterPro" id="IPR050327">
    <property type="entry name" value="Proton-linked_MCT"/>
</dbReference>
<feature type="transmembrane region" description="Helical" evidence="6">
    <location>
        <begin position="79"/>
        <end position="97"/>
    </location>
</feature>
<feature type="transmembrane region" description="Helical" evidence="6">
    <location>
        <begin position="51"/>
        <end position="67"/>
    </location>
</feature>
<feature type="transmembrane region" description="Helical" evidence="6">
    <location>
        <begin position="318"/>
        <end position="341"/>
    </location>
</feature>
<dbReference type="RefSeq" id="WP_130182841.1">
    <property type="nucleotide sequence ID" value="NZ_CP035945.1"/>
</dbReference>
<feature type="transmembrane region" description="Helical" evidence="6">
    <location>
        <begin position="136"/>
        <end position="155"/>
    </location>
</feature>
<reference evidence="8 9" key="1">
    <citation type="submission" date="2019-01" db="EMBL/GenBank/DDBJ databases">
        <title>PMF-metabolizing Aryl O-demethylase.</title>
        <authorList>
            <person name="Kim M."/>
        </authorList>
    </citation>
    <scope>NUCLEOTIDE SEQUENCE [LARGE SCALE GENOMIC DNA]</scope>
    <source>
        <strain evidence="8 9">PMF1</strain>
    </source>
</reference>
<feature type="transmembrane region" description="Helical" evidence="6">
    <location>
        <begin position="167"/>
        <end position="189"/>
    </location>
</feature>
<feature type="transmembrane region" description="Helical" evidence="6">
    <location>
        <begin position="103"/>
        <end position="124"/>
    </location>
</feature>
<evidence type="ECO:0000256" key="1">
    <source>
        <dbReference type="ARBA" id="ARBA00004651"/>
    </source>
</evidence>
<keyword evidence="2" id="KW-0813">Transport</keyword>
<feature type="transmembrane region" description="Helical" evidence="6">
    <location>
        <begin position="353"/>
        <end position="372"/>
    </location>
</feature>
<evidence type="ECO:0000259" key="7">
    <source>
        <dbReference type="PROSITE" id="PS50850"/>
    </source>
</evidence>
<feature type="transmembrane region" description="Helical" evidence="6">
    <location>
        <begin position="12"/>
        <end position="31"/>
    </location>
</feature>
<dbReference type="GO" id="GO:0005886">
    <property type="term" value="C:plasma membrane"/>
    <property type="evidence" value="ECO:0007669"/>
    <property type="project" value="UniProtKB-SubCell"/>
</dbReference>
<dbReference type="SUPFAM" id="SSF103473">
    <property type="entry name" value="MFS general substrate transporter"/>
    <property type="match status" value="1"/>
</dbReference>
<dbReference type="Gene3D" id="1.20.1250.20">
    <property type="entry name" value="MFS general substrate transporter like domains"/>
    <property type="match status" value="2"/>
</dbReference>
<keyword evidence="4 6" id="KW-1133">Transmembrane helix</keyword>
<feature type="transmembrane region" description="Helical" evidence="6">
    <location>
        <begin position="384"/>
        <end position="403"/>
    </location>
</feature>
<dbReference type="GO" id="GO:0022857">
    <property type="term" value="F:transmembrane transporter activity"/>
    <property type="evidence" value="ECO:0007669"/>
    <property type="project" value="InterPro"/>
</dbReference>
<sequence>MRENKYSAKTKYLILIFGAFVIFFTGYPHIWSIYQPYAMELTGWSQSQASMGFYLSFLAFVPGNIIGGRIQDRSNPKMVVTAGGAIFAAGILLSAFSMRQSPVMLYLTYGIMQGFGQGMIYTTIISTAQKWFPGRTGFASGIIVTANGLCGFFLAPLSRVLLAERGIQFTLLAVGSMLTLAWILACVFIRNPENGEAVSGKTDSSTKEKPSSLLYEGRQYTSGEMLRTKKFYYLLAVMLFGLIPYLILSPLSQTVQMDRGIASAIAVTSVMAGSICNAAARLLLPTAADKVGRTICLKGVLAVIVLAMILLITAPAPVTTVCVVLMYACYGGIMGSFPSLASSIFGMKHSGENYGYVMFGIIVATLSAPVVTNLVQGAGMDINVVFAIGALCGAAALIFLLLLERELKKEINVGNSSDRSAHVQAGME</sequence>
<dbReference type="InterPro" id="IPR036259">
    <property type="entry name" value="MFS_trans_sf"/>
</dbReference>
<evidence type="ECO:0000256" key="4">
    <source>
        <dbReference type="ARBA" id="ARBA00022989"/>
    </source>
</evidence>
<dbReference type="PROSITE" id="PS50850">
    <property type="entry name" value="MFS"/>
    <property type="match status" value="1"/>
</dbReference>
<evidence type="ECO:0000256" key="6">
    <source>
        <dbReference type="SAM" id="Phobius"/>
    </source>
</evidence>
<dbReference type="Pfam" id="PF07690">
    <property type="entry name" value="MFS_1"/>
    <property type="match status" value="1"/>
</dbReference>
<evidence type="ECO:0000256" key="5">
    <source>
        <dbReference type="ARBA" id="ARBA00023136"/>
    </source>
</evidence>
<dbReference type="InterPro" id="IPR020846">
    <property type="entry name" value="MFS_dom"/>
</dbReference>
<dbReference type="PANTHER" id="PTHR11360">
    <property type="entry name" value="MONOCARBOXYLATE TRANSPORTER"/>
    <property type="match status" value="1"/>
</dbReference>
<feature type="domain" description="Major facilitator superfamily (MFS) profile" evidence="7">
    <location>
        <begin position="11"/>
        <end position="408"/>
    </location>
</feature>
<dbReference type="Proteomes" id="UP000289794">
    <property type="component" value="Chromosome"/>
</dbReference>
<feature type="transmembrane region" description="Helical" evidence="6">
    <location>
        <begin position="231"/>
        <end position="248"/>
    </location>
</feature>
<evidence type="ECO:0000256" key="2">
    <source>
        <dbReference type="ARBA" id="ARBA00022448"/>
    </source>
</evidence>
<proteinExistence type="predicted"/>